<evidence type="ECO:0000256" key="1">
    <source>
        <dbReference type="ARBA" id="ARBA00022768"/>
    </source>
</evidence>
<accession>G7IJT1</accession>
<evidence type="ECO:0000313" key="4">
    <source>
        <dbReference type="EMBL" id="AES64734.2"/>
    </source>
</evidence>
<keyword evidence="3" id="KW-1133">Transmembrane helix</keyword>
<dbReference type="PANTHER" id="PTHR43636:SF2">
    <property type="entry name" value="ELONGATION FACTOR G, MITOCHONDRIAL"/>
    <property type="match status" value="1"/>
</dbReference>
<dbReference type="STRING" id="3880.G7IJT1"/>
<dbReference type="EnsemblPlants" id="AES64734">
    <property type="protein sequence ID" value="AES64734"/>
    <property type="gene ID" value="MTR_2g029210"/>
</dbReference>
<dbReference type="EMBL" id="CM001218">
    <property type="protein sequence ID" value="AES64734.2"/>
    <property type="molecule type" value="Genomic_DNA"/>
</dbReference>
<dbReference type="PANTHER" id="PTHR43636">
    <property type="entry name" value="ELONGATION FACTOR G, MITOCHONDRIAL"/>
    <property type="match status" value="1"/>
</dbReference>
<sequence>MSQKRLNGLTTLSVEKDMLENIEVKFSYGGVGGVTVYAVLVSSYMRRVLSLDLLRIYEGVIRKGDFITNVNTGKTFEVPSLYQRRNDELEVILEAHAGEIVTLYECCVNDVECAPGYTFTDGFARYTITSMNVSESVSKDSIDVSESVSRDSRVQVSDEYESRLFENPNINDFIYLGHLPCLEDFIKQQRNFEKLNPYV</sequence>
<keyword evidence="6" id="KW-1185">Reference proteome</keyword>
<dbReference type="eggNOG" id="KOG0465">
    <property type="taxonomic scope" value="Eukaryota"/>
</dbReference>
<keyword evidence="2" id="KW-0648">Protein biosynthesis</keyword>
<proteinExistence type="predicted"/>
<name>G7IJT1_MEDTR</name>
<dbReference type="Proteomes" id="UP000002051">
    <property type="component" value="Chromosome 2"/>
</dbReference>
<reference evidence="5" key="3">
    <citation type="submission" date="2015-04" db="UniProtKB">
        <authorList>
            <consortium name="EnsemblPlants"/>
        </authorList>
    </citation>
    <scope>IDENTIFICATION</scope>
    <source>
        <strain evidence="5">cv. Jemalong A17</strain>
    </source>
</reference>
<dbReference type="AlphaFoldDB" id="G7IJT1"/>
<dbReference type="Gene3D" id="2.40.30.10">
    <property type="entry name" value="Translation factors"/>
    <property type="match status" value="1"/>
</dbReference>
<dbReference type="SUPFAM" id="SSF50447">
    <property type="entry name" value="Translation proteins"/>
    <property type="match status" value="1"/>
</dbReference>
<dbReference type="HOGENOM" id="CLU_1374050_0_0_1"/>
<evidence type="ECO:0000313" key="5">
    <source>
        <dbReference type="EnsemblPlants" id="AES64734"/>
    </source>
</evidence>
<protein>
    <submittedName>
        <fullName evidence="4">Elongation factor Tu domain protein</fullName>
    </submittedName>
</protein>
<dbReference type="PaxDb" id="3880-AES64734"/>
<evidence type="ECO:0000256" key="3">
    <source>
        <dbReference type="SAM" id="Phobius"/>
    </source>
</evidence>
<keyword evidence="3" id="KW-0812">Transmembrane</keyword>
<gene>
    <name evidence="4" type="ordered locus">MTR_2g029210</name>
</gene>
<evidence type="ECO:0000313" key="6">
    <source>
        <dbReference type="Proteomes" id="UP000002051"/>
    </source>
</evidence>
<keyword evidence="3" id="KW-0472">Membrane</keyword>
<organism evidence="4 6">
    <name type="scientific">Medicago truncatula</name>
    <name type="common">Barrel medic</name>
    <name type="synonym">Medicago tribuloides</name>
    <dbReference type="NCBI Taxonomy" id="3880"/>
    <lineage>
        <taxon>Eukaryota</taxon>
        <taxon>Viridiplantae</taxon>
        <taxon>Streptophyta</taxon>
        <taxon>Embryophyta</taxon>
        <taxon>Tracheophyta</taxon>
        <taxon>Spermatophyta</taxon>
        <taxon>Magnoliopsida</taxon>
        <taxon>eudicotyledons</taxon>
        <taxon>Gunneridae</taxon>
        <taxon>Pentapetalae</taxon>
        <taxon>rosids</taxon>
        <taxon>fabids</taxon>
        <taxon>Fabales</taxon>
        <taxon>Fabaceae</taxon>
        <taxon>Papilionoideae</taxon>
        <taxon>50 kb inversion clade</taxon>
        <taxon>NPAAA clade</taxon>
        <taxon>Hologalegina</taxon>
        <taxon>IRL clade</taxon>
        <taxon>Trifolieae</taxon>
        <taxon>Medicago</taxon>
    </lineage>
</organism>
<evidence type="ECO:0000256" key="2">
    <source>
        <dbReference type="ARBA" id="ARBA00022917"/>
    </source>
</evidence>
<accession>A0A0C3V045</accession>
<dbReference type="InterPro" id="IPR009000">
    <property type="entry name" value="Transl_B-barrel_sf"/>
</dbReference>
<reference evidence="4 6" key="1">
    <citation type="journal article" date="2011" name="Nature">
        <title>The Medicago genome provides insight into the evolution of rhizobial symbioses.</title>
        <authorList>
            <person name="Young N.D."/>
            <person name="Debelle F."/>
            <person name="Oldroyd G.E."/>
            <person name="Geurts R."/>
            <person name="Cannon S.B."/>
            <person name="Udvardi M.K."/>
            <person name="Benedito V.A."/>
            <person name="Mayer K.F."/>
            <person name="Gouzy J."/>
            <person name="Schoof H."/>
            <person name="Van de Peer Y."/>
            <person name="Proost S."/>
            <person name="Cook D.R."/>
            <person name="Meyers B.C."/>
            <person name="Spannagl M."/>
            <person name="Cheung F."/>
            <person name="De Mita S."/>
            <person name="Krishnakumar V."/>
            <person name="Gundlach H."/>
            <person name="Zhou S."/>
            <person name="Mudge J."/>
            <person name="Bharti A.K."/>
            <person name="Murray J.D."/>
            <person name="Naoumkina M.A."/>
            <person name="Rosen B."/>
            <person name="Silverstein K.A."/>
            <person name="Tang H."/>
            <person name="Rombauts S."/>
            <person name="Zhao P.X."/>
            <person name="Zhou P."/>
            <person name="Barbe V."/>
            <person name="Bardou P."/>
            <person name="Bechner M."/>
            <person name="Bellec A."/>
            <person name="Berger A."/>
            <person name="Berges H."/>
            <person name="Bidwell S."/>
            <person name="Bisseling T."/>
            <person name="Choisne N."/>
            <person name="Couloux A."/>
            <person name="Denny R."/>
            <person name="Deshpande S."/>
            <person name="Dai X."/>
            <person name="Doyle J.J."/>
            <person name="Dudez A.M."/>
            <person name="Farmer A.D."/>
            <person name="Fouteau S."/>
            <person name="Franken C."/>
            <person name="Gibelin C."/>
            <person name="Gish J."/>
            <person name="Goldstein S."/>
            <person name="Gonzalez A.J."/>
            <person name="Green P.J."/>
            <person name="Hallab A."/>
            <person name="Hartog M."/>
            <person name="Hua A."/>
            <person name="Humphray S.J."/>
            <person name="Jeong D.H."/>
            <person name="Jing Y."/>
            <person name="Jocker A."/>
            <person name="Kenton S.M."/>
            <person name="Kim D.J."/>
            <person name="Klee K."/>
            <person name="Lai H."/>
            <person name="Lang C."/>
            <person name="Lin S."/>
            <person name="Macmil S.L."/>
            <person name="Magdelenat G."/>
            <person name="Matthews L."/>
            <person name="McCorrison J."/>
            <person name="Monaghan E.L."/>
            <person name="Mun J.H."/>
            <person name="Najar F.Z."/>
            <person name="Nicholson C."/>
            <person name="Noirot C."/>
            <person name="O'Bleness M."/>
            <person name="Paule C.R."/>
            <person name="Poulain J."/>
            <person name="Prion F."/>
            <person name="Qin B."/>
            <person name="Qu C."/>
            <person name="Retzel E.F."/>
            <person name="Riddle C."/>
            <person name="Sallet E."/>
            <person name="Samain S."/>
            <person name="Samson N."/>
            <person name="Sanders I."/>
            <person name="Saurat O."/>
            <person name="Scarpelli C."/>
            <person name="Schiex T."/>
            <person name="Segurens B."/>
            <person name="Severin A.J."/>
            <person name="Sherrier D.J."/>
            <person name="Shi R."/>
            <person name="Sims S."/>
            <person name="Singer S.R."/>
            <person name="Sinharoy S."/>
            <person name="Sterck L."/>
            <person name="Viollet A."/>
            <person name="Wang B.B."/>
            <person name="Wang K."/>
            <person name="Wang M."/>
            <person name="Wang X."/>
            <person name="Warfsmann J."/>
            <person name="Weissenbach J."/>
            <person name="White D.D."/>
            <person name="White J.D."/>
            <person name="Wiley G.B."/>
            <person name="Wincker P."/>
            <person name="Xing Y."/>
            <person name="Yang L."/>
            <person name="Yao Z."/>
            <person name="Ying F."/>
            <person name="Zhai J."/>
            <person name="Zhou L."/>
            <person name="Zuber A."/>
            <person name="Denarie J."/>
            <person name="Dixon R.A."/>
            <person name="May G.D."/>
            <person name="Schwartz D.C."/>
            <person name="Rogers J."/>
            <person name="Quetier F."/>
            <person name="Town C.D."/>
            <person name="Roe B.A."/>
        </authorList>
    </citation>
    <scope>NUCLEOTIDE SEQUENCE [LARGE SCALE GENOMIC DNA]</scope>
    <source>
        <strain evidence="4">A17</strain>
        <strain evidence="5 6">cv. Jemalong A17</strain>
    </source>
</reference>
<keyword evidence="1 4" id="KW-0251">Elongation factor</keyword>
<feature type="transmembrane region" description="Helical" evidence="3">
    <location>
        <begin position="26"/>
        <end position="45"/>
    </location>
</feature>
<reference evidence="4 6" key="2">
    <citation type="journal article" date="2014" name="BMC Genomics">
        <title>An improved genome release (version Mt4.0) for the model legume Medicago truncatula.</title>
        <authorList>
            <person name="Tang H."/>
            <person name="Krishnakumar V."/>
            <person name="Bidwell S."/>
            <person name="Rosen B."/>
            <person name="Chan A."/>
            <person name="Zhou S."/>
            <person name="Gentzbittel L."/>
            <person name="Childs K.L."/>
            <person name="Yandell M."/>
            <person name="Gundlach H."/>
            <person name="Mayer K.F."/>
            <person name="Schwartz D.C."/>
            <person name="Town C.D."/>
        </authorList>
    </citation>
    <scope>GENOME REANNOTATION</scope>
    <source>
        <strain evidence="5 6">cv. Jemalong A17</strain>
    </source>
</reference>
<dbReference type="GO" id="GO:0003746">
    <property type="term" value="F:translation elongation factor activity"/>
    <property type="evidence" value="ECO:0007669"/>
    <property type="project" value="UniProtKB-KW"/>
</dbReference>